<dbReference type="SMART" id="SM00884">
    <property type="entry name" value="Cullin_Nedd8"/>
    <property type="match status" value="1"/>
</dbReference>
<dbReference type="Gene3D" id="1.10.10.10">
    <property type="entry name" value="Winged helix-like DNA-binding domain superfamily/Winged helix DNA-binding domain"/>
    <property type="match status" value="1"/>
</dbReference>
<dbReference type="GO" id="GO:0031625">
    <property type="term" value="F:ubiquitin protein ligase binding"/>
    <property type="evidence" value="ECO:0007669"/>
    <property type="project" value="InterPro"/>
</dbReference>
<dbReference type="SUPFAM" id="SSF75632">
    <property type="entry name" value="Cullin homology domain"/>
    <property type="match status" value="1"/>
</dbReference>
<proteinExistence type="inferred from homology"/>
<sequence length="637" mass="75359">MLRTDYIVGESFLKTIEDVWSRYCHEMLLIRSIFLYLDRTYVLQTHEVLPIWELGLNLFNTHIMSSIDNQNRTVDGLLNLIEKERNGKHVDRKLLKNLLHMLSDLGLYQKIFEVKFFEITDNLYKVESQLLVDDLEISDYLKHINKRIGEEKDRLLHYLDCSTEKSLISAVEKYFIGDHIASILLKIDILFNESRMNDLRQFYSLVSKVDGHFQFCSYFEKFVEKKGIFIVTDLENERIMIQDLLDFKEEMYKFLNICFEKDVKYVSVFEKAFKLLVNKRPSKASELLAKYFNSKLQSGNKEDNEGELEDLICRAVDFLKYINDKDLFKAFYKKDLSKRLLFDSCSSIDAEKSVVSKLKLYNGSLFVLDMEVMFKDIERSKTLTATFNEDPSLSNFSSDVELSVNILTTEFWPSYPEMEINLPGEMAIHQDRFQTFYLMNHNGRKLKWHPFLSCCVLRANFPQGTKELRASLLQTIVLLLFNEGDCFTFEEIWNRTDIEYEVLKRTLDILACGKMKFLCKSPKCKDIGNKDKFFYNGCYKNKHFKININKLQMNKSQENMDTVSEIFQIREFHIDAAIVRIMKTRKSLLHSLLISELMNHLKFQVKLAHLKSRIENLIDREYLERDPNDYNLYHYVT</sequence>
<evidence type="ECO:0000313" key="6">
    <source>
        <dbReference type="EMBL" id="GBL82607.1"/>
    </source>
</evidence>
<organism evidence="6 7">
    <name type="scientific">Araneus ventricosus</name>
    <name type="common">Orbweaver spider</name>
    <name type="synonym">Epeira ventricosa</name>
    <dbReference type="NCBI Taxonomy" id="182803"/>
    <lineage>
        <taxon>Eukaryota</taxon>
        <taxon>Metazoa</taxon>
        <taxon>Ecdysozoa</taxon>
        <taxon>Arthropoda</taxon>
        <taxon>Chelicerata</taxon>
        <taxon>Arachnida</taxon>
        <taxon>Araneae</taxon>
        <taxon>Araneomorphae</taxon>
        <taxon>Entelegynae</taxon>
        <taxon>Araneoidea</taxon>
        <taxon>Araneidae</taxon>
        <taxon>Araneus</taxon>
    </lineage>
</organism>
<dbReference type="Proteomes" id="UP000499080">
    <property type="component" value="Unassembled WGS sequence"/>
</dbReference>
<dbReference type="InterPro" id="IPR016158">
    <property type="entry name" value="Cullin_homology"/>
</dbReference>
<keyword evidence="2" id="KW-0832">Ubl conjugation</keyword>
<dbReference type="SMART" id="SM00182">
    <property type="entry name" value="CULLIN"/>
    <property type="match status" value="1"/>
</dbReference>
<gene>
    <name evidence="6" type="primary">CUL4A</name>
    <name evidence="6" type="ORF">AVEN_263690_1</name>
</gene>
<comment type="caution">
    <text evidence="6">The sequence shown here is derived from an EMBL/GenBank/DDBJ whole genome shotgun (WGS) entry which is preliminary data.</text>
</comment>
<dbReference type="InterPro" id="IPR001373">
    <property type="entry name" value="Cullin_N"/>
</dbReference>
<evidence type="ECO:0000256" key="3">
    <source>
        <dbReference type="PROSITE-ProRule" id="PRU00330"/>
    </source>
</evidence>
<dbReference type="SUPFAM" id="SSF74788">
    <property type="entry name" value="Cullin repeat-like"/>
    <property type="match status" value="1"/>
</dbReference>
<dbReference type="GO" id="GO:0006511">
    <property type="term" value="P:ubiquitin-dependent protein catabolic process"/>
    <property type="evidence" value="ECO:0007669"/>
    <property type="project" value="InterPro"/>
</dbReference>
<dbReference type="SUPFAM" id="SSF46785">
    <property type="entry name" value="Winged helix' DNA-binding domain"/>
    <property type="match status" value="1"/>
</dbReference>
<dbReference type="PROSITE" id="PS50069">
    <property type="entry name" value="CULLIN_2"/>
    <property type="match status" value="1"/>
</dbReference>
<keyword evidence="7" id="KW-1185">Reference proteome</keyword>
<evidence type="ECO:0000256" key="4">
    <source>
        <dbReference type="RuleBase" id="RU003829"/>
    </source>
</evidence>
<dbReference type="InterPro" id="IPR036390">
    <property type="entry name" value="WH_DNA-bd_sf"/>
</dbReference>
<dbReference type="Pfam" id="PF10557">
    <property type="entry name" value="Cullin_Nedd8"/>
    <property type="match status" value="1"/>
</dbReference>
<dbReference type="FunFam" id="1.10.10.10:FF:000050">
    <property type="entry name" value="Cullin 4B"/>
    <property type="match status" value="1"/>
</dbReference>
<dbReference type="InterPro" id="IPR016159">
    <property type="entry name" value="Cullin_repeat-like_dom_sf"/>
</dbReference>
<dbReference type="InterPro" id="IPR019559">
    <property type="entry name" value="Cullin_neddylation_domain"/>
</dbReference>
<name>A0A4Y2ASY6_ARAVE</name>
<dbReference type="InterPro" id="IPR016157">
    <property type="entry name" value="Cullin_CS"/>
</dbReference>
<dbReference type="InterPro" id="IPR059120">
    <property type="entry name" value="Cullin-like_AB"/>
</dbReference>
<dbReference type="FunFam" id="1.20.1310.10:FF:000001">
    <property type="entry name" value="Cullin 3"/>
    <property type="match status" value="1"/>
</dbReference>
<protein>
    <submittedName>
        <fullName evidence="6">Cullin-4A</fullName>
    </submittedName>
</protein>
<dbReference type="InterPro" id="IPR036317">
    <property type="entry name" value="Cullin_homology_sf"/>
</dbReference>
<dbReference type="EMBL" id="BGPR01000029">
    <property type="protein sequence ID" value="GBL82607.1"/>
    <property type="molecule type" value="Genomic_DNA"/>
</dbReference>
<reference evidence="6 7" key="1">
    <citation type="journal article" date="2019" name="Sci. Rep.">
        <title>Orb-weaving spider Araneus ventricosus genome elucidates the spidroin gene catalogue.</title>
        <authorList>
            <person name="Kono N."/>
            <person name="Nakamura H."/>
            <person name="Ohtoshi R."/>
            <person name="Moran D.A.P."/>
            <person name="Shinohara A."/>
            <person name="Yoshida Y."/>
            <person name="Fujiwara M."/>
            <person name="Mori M."/>
            <person name="Tomita M."/>
            <person name="Arakawa K."/>
        </authorList>
    </citation>
    <scope>NUCLEOTIDE SEQUENCE [LARGE SCALE GENOMIC DNA]</scope>
</reference>
<feature type="domain" description="Cullin family profile" evidence="5">
    <location>
        <begin position="283"/>
        <end position="511"/>
    </location>
</feature>
<dbReference type="Gene3D" id="1.20.1310.10">
    <property type="entry name" value="Cullin Repeats"/>
    <property type="match status" value="4"/>
</dbReference>
<dbReference type="InterPro" id="IPR045093">
    <property type="entry name" value="Cullin"/>
</dbReference>
<dbReference type="Pfam" id="PF00888">
    <property type="entry name" value="Cullin"/>
    <property type="match status" value="1"/>
</dbReference>
<evidence type="ECO:0000256" key="1">
    <source>
        <dbReference type="ARBA" id="ARBA00006019"/>
    </source>
</evidence>
<comment type="similarity">
    <text evidence="1 3 4">Belongs to the cullin family.</text>
</comment>
<dbReference type="AlphaFoldDB" id="A0A4Y2ASY6"/>
<dbReference type="PANTHER" id="PTHR11932">
    <property type="entry name" value="CULLIN"/>
    <property type="match status" value="1"/>
</dbReference>
<dbReference type="GO" id="GO:0031461">
    <property type="term" value="C:cullin-RING ubiquitin ligase complex"/>
    <property type="evidence" value="ECO:0007669"/>
    <property type="project" value="InterPro"/>
</dbReference>
<dbReference type="PROSITE" id="PS01256">
    <property type="entry name" value="CULLIN_1"/>
    <property type="match status" value="1"/>
</dbReference>
<dbReference type="InterPro" id="IPR036388">
    <property type="entry name" value="WH-like_DNA-bd_sf"/>
</dbReference>
<evidence type="ECO:0000313" key="7">
    <source>
        <dbReference type="Proteomes" id="UP000499080"/>
    </source>
</evidence>
<dbReference type="OrthoDB" id="27073at2759"/>
<dbReference type="Pfam" id="PF26557">
    <property type="entry name" value="Cullin_AB"/>
    <property type="match status" value="1"/>
</dbReference>
<evidence type="ECO:0000259" key="5">
    <source>
        <dbReference type="PROSITE" id="PS50069"/>
    </source>
</evidence>
<evidence type="ECO:0000256" key="2">
    <source>
        <dbReference type="ARBA" id="ARBA00022843"/>
    </source>
</evidence>
<accession>A0A4Y2ASY6</accession>
<dbReference type="Gene3D" id="3.30.230.130">
    <property type="entry name" value="Cullin, Chain C, Domain 2"/>
    <property type="match status" value="1"/>
</dbReference>